<feature type="region of interest" description="Disordered" evidence="12">
    <location>
        <begin position="165"/>
        <end position="215"/>
    </location>
</feature>
<keyword evidence="6" id="KW-0862">Zinc</keyword>
<dbReference type="FunFam" id="3.30.160.60:FF:001498">
    <property type="entry name" value="Zinc finger protein 404"/>
    <property type="match status" value="1"/>
</dbReference>
<dbReference type="FunFam" id="3.30.160.60:FF:000761">
    <property type="entry name" value="Zinc finger protein 449"/>
    <property type="match status" value="1"/>
</dbReference>
<protein>
    <submittedName>
        <fullName evidence="15">Zinc finger protein 16-like</fullName>
    </submittedName>
</protein>
<dbReference type="FunFam" id="3.30.160.60:FF:001344">
    <property type="entry name" value="Zinc finger protein 16 like"/>
    <property type="match status" value="2"/>
</dbReference>
<evidence type="ECO:0000256" key="8">
    <source>
        <dbReference type="ARBA" id="ARBA00023163"/>
    </source>
</evidence>
<feature type="region of interest" description="Disordered" evidence="12">
    <location>
        <begin position="107"/>
        <end position="143"/>
    </location>
</feature>
<dbReference type="InterPro" id="IPR036236">
    <property type="entry name" value="Znf_C2H2_sf"/>
</dbReference>
<dbReference type="GO" id="GO:0000981">
    <property type="term" value="F:DNA-binding transcription factor activity, RNA polymerase II-specific"/>
    <property type="evidence" value="ECO:0007669"/>
    <property type="project" value="TreeGrafter"/>
</dbReference>
<evidence type="ECO:0000256" key="3">
    <source>
        <dbReference type="ARBA" id="ARBA00022723"/>
    </source>
</evidence>
<gene>
    <name evidence="15" type="primary">znf16l</name>
</gene>
<dbReference type="Proteomes" id="UP000192220">
    <property type="component" value="Unplaced"/>
</dbReference>
<comment type="similarity">
    <text evidence="2">Belongs to the krueppel C2H2-type zinc-finger protein family.</text>
</comment>
<dbReference type="PANTHER" id="PTHR24394">
    <property type="entry name" value="ZINC FINGER PROTEIN"/>
    <property type="match status" value="1"/>
</dbReference>
<keyword evidence="11" id="KW-0175">Coiled coil</keyword>
<keyword evidence="5 10" id="KW-0863">Zinc-finger</keyword>
<dbReference type="GO" id="GO:0005634">
    <property type="term" value="C:nucleus"/>
    <property type="evidence" value="ECO:0007669"/>
    <property type="project" value="UniProtKB-SubCell"/>
</dbReference>
<evidence type="ECO:0000256" key="1">
    <source>
        <dbReference type="ARBA" id="ARBA00004123"/>
    </source>
</evidence>
<dbReference type="CTD" id="570544"/>
<evidence type="ECO:0000256" key="11">
    <source>
        <dbReference type="SAM" id="Coils"/>
    </source>
</evidence>
<feature type="domain" description="C2H2-type" evidence="13">
    <location>
        <begin position="415"/>
        <end position="442"/>
    </location>
</feature>
<accession>A0A2I4CS50</accession>
<feature type="domain" description="C2H2-type" evidence="13">
    <location>
        <begin position="472"/>
        <end position="499"/>
    </location>
</feature>
<keyword evidence="8" id="KW-0804">Transcription</keyword>
<comment type="subcellular location">
    <subcellularLocation>
        <location evidence="1">Nucleus</location>
    </subcellularLocation>
</comment>
<dbReference type="InterPro" id="IPR013087">
    <property type="entry name" value="Znf_C2H2_type"/>
</dbReference>
<feature type="domain" description="C2H2-type" evidence="13">
    <location>
        <begin position="443"/>
        <end position="470"/>
    </location>
</feature>
<dbReference type="Pfam" id="PF00096">
    <property type="entry name" value="zf-C2H2"/>
    <property type="match status" value="4"/>
</dbReference>
<sequence>MSRRRNRSLAETGPSPDLHKILMESPGSVGRADADFLELEAEEELFCSVSDITEHLGRNITLVLETALSEIRKMVSIRVRVLKLELREKTEEIEKLKARLDKVQRDERDPFPSLEPSEQGFRKHDFTSGSKTSTEPRRTKAVYPSVKKENIDAICDYLMKDKNSRGSVEMDGEQASLSSGENQDSEELEPHPLNLWSDSGMAGSGPGDGTADDLFNMIPSGSKRVYDYEWMACSSELKAPALKEPECENTQTCETKDNEDELSTEEGVEVEQTQGPLSHVHSSEFSVELQSSPAGGGRPLDTNTDKPEGGAHLDPLPEPSASHEGQPFPNHTYICSLCGTFCPGSMFLEEHIKLIHPDTNETQAFKVLQGTSSALLGMMESTDSTRPVSEDSPQPGSDVSMGRTLRKEIKIEGGYECGDCGRHFNYLGNLRQHQRIHTGEKPFVCPDCGETFRHAARLKSHRLVHSGAQSPFPCPQCGKGFSVLSGLKRHQRVHTGESPYACPQCGRCFKELGNLYTHQRIHSGATPYCCQQCGRSFRHLGTFKSHRCMPAQ</sequence>
<evidence type="ECO:0000256" key="12">
    <source>
        <dbReference type="SAM" id="MobiDB-lite"/>
    </source>
</evidence>
<dbReference type="KEGG" id="alim:106531483"/>
<dbReference type="SMART" id="SM00355">
    <property type="entry name" value="ZnF_C2H2"/>
    <property type="match status" value="6"/>
</dbReference>
<evidence type="ECO:0000256" key="7">
    <source>
        <dbReference type="ARBA" id="ARBA00023015"/>
    </source>
</evidence>
<name>A0A2I4CS50_AUSLI</name>
<feature type="coiled-coil region" evidence="11">
    <location>
        <begin position="79"/>
        <end position="106"/>
    </location>
</feature>
<dbReference type="InParanoid" id="A0A2I4CS50"/>
<dbReference type="GO" id="GO:0008270">
    <property type="term" value="F:zinc ion binding"/>
    <property type="evidence" value="ECO:0007669"/>
    <property type="project" value="UniProtKB-KW"/>
</dbReference>
<feature type="domain" description="C2H2-type" evidence="13">
    <location>
        <begin position="528"/>
        <end position="552"/>
    </location>
</feature>
<reference evidence="15" key="1">
    <citation type="submission" date="2025-08" db="UniProtKB">
        <authorList>
            <consortium name="RefSeq"/>
        </authorList>
    </citation>
    <scope>IDENTIFICATION</scope>
</reference>
<dbReference type="SUPFAM" id="SSF57667">
    <property type="entry name" value="beta-beta-alpha zinc fingers"/>
    <property type="match status" value="3"/>
</dbReference>
<evidence type="ECO:0000256" key="10">
    <source>
        <dbReference type="PROSITE-ProRule" id="PRU00042"/>
    </source>
</evidence>
<dbReference type="STRING" id="52670.A0A2I4CS50"/>
<keyword evidence="9" id="KW-0539">Nucleus</keyword>
<evidence type="ECO:0000256" key="5">
    <source>
        <dbReference type="ARBA" id="ARBA00022771"/>
    </source>
</evidence>
<organism evidence="14 15">
    <name type="scientific">Austrofundulus limnaeus</name>
    <name type="common">Annual killifish</name>
    <dbReference type="NCBI Taxonomy" id="52670"/>
    <lineage>
        <taxon>Eukaryota</taxon>
        <taxon>Metazoa</taxon>
        <taxon>Chordata</taxon>
        <taxon>Craniata</taxon>
        <taxon>Vertebrata</taxon>
        <taxon>Euteleostomi</taxon>
        <taxon>Actinopterygii</taxon>
        <taxon>Neopterygii</taxon>
        <taxon>Teleostei</taxon>
        <taxon>Neoteleostei</taxon>
        <taxon>Acanthomorphata</taxon>
        <taxon>Ovalentaria</taxon>
        <taxon>Atherinomorphae</taxon>
        <taxon>Cyprinodontiformes</taxon>
        <taxon>Rivulidae</taxon>
        <taxon>Austrofundulus</taxon>
    </lineage>
</organism>
<keyword evidence="3" id="KW-0479">Metal-binding</keyword>
<feature type="region of interest" description="Disordered" evidence="12">
    <location>
        <begin position="1"/>
        <end position="23"/>
    </location>
</feature>
<dbReference type="FunCoup" id="A0A2I4CS50">
    <property type="interactions" value="47"/>
</dbReference>
<evidence type="ECO:0000256" key="9">
    <source>
        <dbReference type="ARBA" id="ARBA00023242"/>
    </source>
</evidence>
<evidence type="ECO:0000256" key="6">
    <source>
        <dbReference type="ARBA" id="ARBA00022833"/>
    </source>
</evidence>
<dbReference type="PROSITE" id="PS00028">
    <property type="entry name" value="ZINC_FINGER_C2H2_1"/>
    <property type="match status" value="5"/>
</dbReference>
<evidence type="ECO:0000256" key="2">
    <source>
        <dbReference type="ARBA" id="ARBA00006991"/>
    </source>
</evidence>
<dbReference type="RefSeq" id="XP_013882816.1">
    <property type="nucleotide sequence ID" value="XM_014027362.1"/>
</dbReference>
<dbReference type="AlphaFoldDB" id="A0A2I4CS50"/>
<dbReference type="PANTHER" id="PTHR24394:SF44">
    <property type="entry name" value="ZINC FINGER PROTEIN 271-LIKE"/>
    <property type="match status" value="1"/>
</dbReference>
<evidence type="ECO:0000256" key="4">
    <source>
        <dbReference type="ARBA" id="ARBA00022737"/>
    </source>
</evidence>
<evidence type="ECO:0000259" key="13">
    <source>
        <dbReference type="PROSITE" id="PS50157"/>
    </source>
</evidence>
<keyword evidence="4" id="KW-0677">Repeat</keyword>
<feature type="compositionally biased region" description="Polar residues" evidence="12">
    <location>
        <begin position="283"/>
        <end position="293"/>
    </location>
</feature>
<feature type="domain" description="C2H2-type" evidence="13">
    <location>
        <begin position="500"/>
        <end position="527"/>
    </location>
</feature>
<evidence type="ECO:0000313" key="15">
    <source>
        <dbReference type="RefSeq" id="XP_013882816.1"/>
    </source>
</evidence>
<keyword evidence="7" id="KW-0805">Transcription regulation</keyword>
<evidence type="ECO:0000313" key="14">
    <source>
        <dbReference type="Proteomes" id="UP000192220"/>
    </source>
</evidence>
<proteinExistence type="inferred from homology"/>
<feature type="region of interest" description="Disordered" evidence="12">
    <location>
        <begin position="244"/>
        <end position="325"/>
    </location>
</feature>
<keyword evidence="14" id="KW-1185">Reference proteome</keyword>
<dbReference type="OrthoDB" id="6077919at2759"/>
<dbReference type="PROSITE" id="PS50157">
    <property type="entry name" value="ZINC_FINGER_C2H2_2"/>
    <property type="match status" value="5"/>
</dbReference>
<dbReference type="Gene3D" id="3.30.160.60">
    <property type="entry name" value="Classic Zinc Finger"/>
    <property type="match status" value="5"/>
</dbReference>
<feature type="compositionally biased region" description="Acidic residues" evidence="12">
    <location>
        <begin position="257"/>
        <end position="269"/>
    </location>
</feature>